<gene>
    <name evidence="4" type="ORF">DCG58_02320</name>
</gene>
<dbReference type="PANTHER" id="PTHR44591:SF25">
    <property type="entry name" value="CHEMOTAXIS TWO-COMPONENT RESPONSE REGULATOR"/>
    <property type="match status" value="1"/>
</dbReference>
<dbReference type="GO" id="GO:0000160">
    <property type="term" value="P:phosphorelay signal transduction system"/>
    <property type="evidence" value="ECO:0007669"/>
    <property type="project" value="InterPro"/>
</dbReference>
<keyword evidence="1 2" id="KW-0597">Phosphoprotein</keyword>
<dbReference type="Pfam" id="PF00072">
    <property type="entry name" value="Response_reg"/>
    <property type="match status" value="1"/>
</dbReference>
<dbReference type="Gene3D" id="3.40.50.2300">
    <property type="match status" value="1"/>
</dbReference>
<evidence type="ECO:0000256" key="2">
    <source>
        <dbReference type="PROSITE-ProRule" id="PRU00169"/>
    </source>
</evidence>
<name>A0A3B9GU56_9PROT</name>
<dbReference type="InterPro" id="IPR001789">
    <property type="entry name" value="Sig_transdc_resp-reg_receiver"/>
</dbReference>
<dbReference type="SUPFAM" id="SSF52172">
    <property type="entry name" value="CheY-like"/>
    <property type="match status" value="1"/>
</dbReference>
<feature type="modified residue" description="4-aspartylphosphate" evidence="2">
    <location>
        <position position="71"/>
    </location>
</feature>
<reference evidence="4 5" key="1">
    <citation type="journal article" date="2018" name="Nat. Biotechnol.">
        <title>A standardized bacterial taxonomy based on genome phylogeny substantially revises the tree of life.</title>
        <authorList>
            <person name="Parks D.H."/>
            <person name="Chuvochina M."/>
            <person name="Waite D.W."/>
            <person name="Rinke C."/>
            <person name="Skarshewski A."/>
            <person name="Chaumeil P.A."/>
            <person name="Hugenholtz P."/>
        </authorList>
    </citation>
    <scope>NUCLEOTIDE SEQUENCE [LARGE SCALE GENOMIC DNA]</scope>
    <source>
        <strain evidence="4">UBA8733</strain>
    </source>
</reference>
<feature type="domain" description="Response regulatory" evidence="3">
    <location>
        <begin position="22"/>
        <end position="136"/>
    </location>
</feature>
<proteinExistence type="predicted"/>
<dbReference type="PROSITE" id="PS50110">
    <property type="entry name" value="RESPONSE_REGULATORY"/>
    <property type="match status" value="1"/>
</dbReference>
<dbReference type="Proteomes" id="UP000259610">
    <property type="component" value="Unassembled WGS sequence"/>
</dbReference>
<dbReference type="AlphaFoldDB" id="A0A3B9GU56"/>
<dbReference type="PANTHER" id="PTHR44591">
    <property type="entry name" value="STRESS RESPONSE REGULATOR PROTEIN 1"/>
    <property type="match status" value="1"/>
</dbReference>
<evidence type="ECO:0000259" key="3">
    <source>
        <dbReference type="PROSITE" id="PS50110"/>
    </source>
</evidence>
<dbReference type="InterPro" id="IPR050595">
    <property type="entry name" value="Bact_response_regulator"/>
</dbReference>
<sequence>MQARYSCCWVAMSNALLNRPKNVAVIDDSEAVRRSLSVLLTARGYAAMGFAGGMEFLASPLRSSFDYLLIDYKMEEMSGVEVLRALRGEGVETPAAMVSGWETSGLERLALESGFTAFIRKPMLDHILFSLIGPPDGGEGVPSRDPKAKGAA</sequence>
<organism evidence="4 5">
    <name type="scientific">Hyphomonas adhaerens</name>
    <dbReference type="NCBI Taxonomy" id="81029"/>
    <lineage>
        <taxon>Bacteria</taxon>
        <taxon>Pseudomonadati</taxon>
        <taxon>Pseudomonadota</taxon>
        <taxon>Alphaproteobacteria</taxon>
        <taxon>Hyphomonadales</taxon>
        <taxon>Hyphomonadaceae</taxon>
        <taxon>Hyphomonas</taxon>
    </lineage>
</organism>
<comment type="caution">
    <text evidence="4">The sequence shown here is derived from an EMBL/GenBank/DDBJ whole genome shotgun (WGS) entry which is preliminary data.</text>
</comment>
<dbReference type="SMART" id="SM00448">
    <property type="entry name" value="REC"/>
    <property type="match status" value="1"/>
</dbReference>
<evidence type="ECO:0000313" key="5">
    <source>
        <dbReference type="Proteomes" id="UP000259610"/>
    </source>
</evidence>
<dbReference type="CDD" id="cd00156">
    <property type="entry name" value="REC"/>
    <property type="match status" value="1"/>
</dbReference>
<evidence type="ECO:0000313" key="4">
    <source>
        <dbReference type="EMBL" id="HAE25971.1"/>
    </source>
</evidence>
<protein>
    <recommendedName>
        <fullName evidence="3">Response regulatory domain-containing protein</fullName>
    </recommendedName>
</protein>
<evidence type="ECO:0000256" key="1">
    <source>
        <dbReference type="ARBA" id="ARBA00022553"/>
    </source>
</evidence>
<dbReference type="InterPro" id="IPR011006">
    <property type="entry name" value="CheY-like_superfamily"/>
</dbReference>
<dbReference type="EMBL" id="DMAN01000048">
    <property type="protein sequence ID" value="HAE25971.1"/>
    <property type="molecule type" value="Genomic_DNA"/>
</dbReference>
<accession>A0A3B9GU56</accession>